<dbReference type="InterPro" id="IPR001867">
    <property type="entry name" value="OmpR/PhoB-type_DNA-bd"/>
</dbReference>
<dbReference type="Gene3D" id="1.10.10.10">
    <property type="entry name" value="Winged helix-like DNA-binding domain superfamily/Winged helix DNA-binding domain"/>
    <property type="match status" value="1"/>
</dbReference>
<dbReference type="InterPro" id="IPR036388">
    <property type="entry name" value="WH-like_DNA-bd_sf"/>
</dbReference>
<accession>A0ABW9XZ46</accession>
<dbReference type="PROSITE" id="PS51755">
    <property type="entry name" value="OMPR_PHOB"/>
    <property type="match status" value="1"/>
</dbReference>
<organism evidence="6 7">
    <name type="scientific">Paenibacillus glycinis</name>
    <dbReference type="NCBI Taxonomy" id="2697035"/>
    <lineage>
        <taxon>Bacteria</taxon>
        <taxon>Bacillati</taxon>
        <taxon>Bacillota</taxon>
        <taxon>Bacilli</taxon>
        <taxon>Bacillales</taxon>
        <taxon>Paenibacillaceae</taxon>
        <taxon>Paenibacillus</taxon>
    </lineage>
</organism>
<dbReference type="RefSeq" id="WP_161746997.1">
    <property type="nucleotide sequence ID" value="NZ_JAAAMV010000033.1"/>
</dbReference>
<feature type="domain" description="OmpR/PhoB-type" evidence="5">
    <location>
        <begin position="1"/>
        <end position="92"/>
    </location>
</feature>
<dbReference type="Pfam" id="PF00486">
    <property type="entry name" value="Trans_reg_C"/>
    <property type="match status" value="1"/>
</dbReference>
<dbReference type="InterPro" id="IPR016032">
    <property type="entry name" value="Sig_transdc_resp-reg_C-effctor"/>
</dbReference>
<keyword evidence="7" id="KW-1185">Reference proteome</keyword>
<gene>
    <name evidence="6" type="ORF">GT019_29265</name>
</gene>
<protein>
    <submittedName>
        <fullName evidence="6">Winged helix family transcriptional regulator</fullName>
    </submittedName>
</protein>
<dbReference type="EMBL" id="JAAAMV010000033">
    <property type="protein sequence ID" value="NBD27976.1"/>
    <property type="molecule type" value="Genomic_DNA"/>
</dbReference>
<evidence type="ECO:0000259" key="5">
    <source>
        <dbReference type="PROSITE" id="PS51755"/>
    </source>
</evidence>
<evidence type="ECO:0000256" key="1">
    <source>
        <dbReference type="ARBA" id="ARBA00023015"/>
    </source>
</evidence>
<keyword evidence="3" id="KW-0804">Transcription</keyword>
<evidence type="ECO:0000313" key="7">
    <source>
        <dbReference type="Proteomes" id="UP000665561"/>
    </source>
</evidence>
<dbReference type="SUPFAM" id="SSF46894">
    <property type="entry name" value="C-terminal effector domain of the bipartite response regulators"/>
    <property type="match status" value="1"/>
</dbReference>
<evidence type="ECO:0000256" key="3">
    <source>
        <dbReference type="ARBA" id="ARBA00023163"/>
    </source>
</evidence>
<reference evidence="6 7" key="1">
    <citation type="submission" date="2020-01" db="EMBL/GenBank/DDBJ databases">
        <title>Paenibacillus soybeanensis sp. nov. isolated from the nodules of soybean (Glycine max(L.) Merr).</title>
        <authorList>
            <person name="Wang H."/>
        </authorList>
    </citation>
    <scope>NUCLEOTIDE SEQUENCE [LARGE SCALE GENOMIC DNA]</scope>
    <source>
        <strain evidence="6 7">T1</strain>
    </source>
</reference>
<dbReference type="InterPro" id="IPR011990">
    <property type="entry name" value="TPR-like_helical_dom_sf"/>
</dbReference>
<evidence type="ECO:0000256" key="4">
    <source>
        <dbReference type="PROSITE-ProRule" id="PRU01091"/>
    </source>
</evidence>
<name>A0ABW9XZ46_9BACL</name>
<feature type="DNA-binding region" description="OmpR/PhoB-type" evidence="4">
    <location>
        <begin position="1"/>
        <end position="92"/>
    </location>
</feature>
<dbReference type="SMART" id="SM00862">
    <property type="entry name" value="Trans_reg_C"/>
    <property type="match status" value="1"/>
</dbReference>
<comment type="caution">
    <text evidence="6">The sequence shown here is derived from an EMBL/GenBank/DDBJ whole genome shotgun (WGS) entry which is preliminary data.</text>
</comment>
<dbReference type="CDD" id="cd00383">
    <property type="entry name" value="trans_reg_C"/>
    <property type="match status" value="1"/>
</dbReference>
<evidence type="ECO:0000313" key="6">
    <source>
        <dbReference type="EMBL" id="NBD27976.1"/>
    </source>
</evidence>
<dbReference type="Proteomes" id="UP000665561">
    <property type="component" value="Unassembled WGS sequence"/>
</dbReference>
<keyword evidence="2 4" id="KW-0238">DNA-binding</keyword>
<dbReference type="Gene3D" id="1.25.40.10">
    <property type="entry name" value="Tetratricopeptide repeat domain"/>
    <property type="match status" value="1"/>
</dbReference>
<evidence type="ECO:0000256" key="2">
    <source>
        <dbReference type="ARBA" id="ARBA00023125"/>
    </source>
</evidence>
<sequence length="386" mass="43773">MPQIWFDPGALAVSCGPVTVTLLAKEYALLKFLYDRRGQVFARAQLLDHVWPSQYPDERTVDDHVYRIRRKLVRLPQLAVVTVRGYGYSLRMTGGAEMRNPSVQDEETRTSVQGLFRKYHLFGQGRSILTLAAQQDALGIEVDAFYAVYMRFIQGDLAWLLDTGEAPPADRVYWVLLLYAYAAGPQAGLAMFERALALDVVTPEQKRELYILNIIDLYADSGQFERAEERLSIAREVVDRDGLTGFPVPVATAEFYVRVAKGDLAAAERSMGELEEMLRDAPYLREIGRYHLVRAMFLLRSGKPKEASQAVDAGLQVVRQSQNVPLLLVSLKQLRLCLDRVRSVGRDAGRGALERKLDELEDELEREHGFNRRLADMEAMLDRYLS</sequence>
<proteinExistence type="predicted"/>
<keyword evidence="1" id="KW-0805">Transcription regulation</keyword>